<evidence type="ECO:0000313" key="4">
    <source>
        <dbReference type="Proteomes" id="UP000199647"/>
    </source>
</evidence>
<name>A0A1H9LUP4_9HYPH</name>
<dbReference type="SUPFAM" id="SSF54862">
    <property type="entry name" value="4Fe-4S ferredoxins"/>
    <property type="match status" value="1"/>
</dbReference>
<proteinExistence type="predicted"/>
<dbReference type="Pfam" id="PF00037">
    <property type="entry name" value="Fer4"/>
    <property type="match status" value="1"/>
</dbReference>
<dbReference type="PROSITE" id="PS51379">
    <property type="entry name" value="4FE4S_FER_2"/>
    <property type="match status" value="2"/>
</dbReference>
<dbReference type="SUPFAM" id="SSF53706">
    <property type="entry name" value="Formate dehydrogenase/DMSO reductase, domains 1-3"/>
    <property type="match status" value="1"/>
</dbReference>
<evidence type="ECO:0000313" key="3">
    <source>
        <dbReference type="EMBL" id="SER14583.1"/>
    </source>
</evidence>
<dbReference type="Proteomes" id="UP000199647">
    <property type="component" value="Unassembled WGS sequence"/>
</dbReference>
<dbReference type="PANTHER" id="PTHR42783:SF3">
    <property type="entry name" value="GLUTAMATE SYNTHASE [NADPH] SMALL CHAIN-RELATED"/>
    <property type="match status" value="1"/>
</dbReference>
<organism evidence="3 4">
    <name type="scientific">Faunimonas pinastri</name>
    <dbReference type="NCBI Taxonomy" id="1855383"/>
    <lineage>
        <taxon>Bacteria</taxon>
        <taxon>Pseudomonadati</taxon>
        <taxon>Pseudomonadota</taxon>
        <taxon>Alphaproteobacteria</taxon>
        <taxon>Hyphomicrobiales</taxon>
        <taxon>Afifellaceae</taxon>
        <taxon>Faunimonas</taxon>
    </lineage>
</organism>
<feature type="region of interest" description="Disordered" evidence="1">
    <location>
        <begin position="1011"/>
        <end position="1031"/>
    </location>
</feature>
<sequence>MSPLRRPITPEAGPSGGCGGAACGCHADLETPAPARGWQSLDDWQRLSEGGPAPVRRPEFPAIIREGPVSRRTALKLMAAASALATAACSPRPQNEIVPYVNMPERVVPGTDLLFATALTLGGYAQPILGQTWEGRPTKVEPNPDHPFGGGGSDPFRQASVLTLYDPDRSRSLLHDGDIASWNSFIRVVSQKVATFESNDGEGLRILTGALTSPSLIDQIGALLRKYPRARWHQWESLGETNAAAGAALAFGRSLRAVPHFDKALRIVSLDADFLGPGPHQVAFASGFSEGRRARRDSRELTRLHVAEPTLTITGANADHRLALRRADIASLARALAQEFGAPAATTAIVPSARDWARDWARRAAADLRDAPGRALVVVGEGQPAEVHALAHWINGRIGAFGGPVTFIEQNAPTGAPIAGLAADMKAGHVDTLLMLDCNPAYDAPAELDFANALRNIPFSVHYGIYVDETAAHSHWHVPGLHPFETWTDARTLDGTATIAQPLITPLYDGKSGFEILGALFGGYGNIANADRLAVQAHWRSFGPPEAIASQGAFDLWWRKALRDGFVAGSAFPTITPPEPRFPPTAPAMPAAAGRVELCFLPDPSVYDGRFSNNAWLQELPKPVSKQVWGNAALISKADAQRLGVGDGDIVRLSRGSVFLDAQAMIAPGQAEGSIGLHLGYGRSNAGEIGSRIGANASLLRTSDALWSAADIAVKKTGAKQPLLTTQSHHSMEGRDIVRSHTLEDFQELARATPEHEREAPATLYPDDPLHPKRPDGSTKPDYAWAMVIDESTCIGCNACVIACQAENNVPVVGPEEIERGREMHWLRVDAYYDGAPDNPDVMFQPVPCMHCEKAPCEPVCPVEASVHDHEGLNVQVYNRCIGTRFCQANCPYKVRRFNFFGYGNGQEYANLGEPMLEAVHNPDVTVRARGVMEKCTYCVQRISRARRTAEKEGREVAEGEVVTACQSACPTQAIQFGDMARHDSAVSSLKREPHGYDLLAELGTRPRTSYLGRVRSSGPALGPGDTREAG</sequence>
<dbReference type="PANTHER" id="PTHR42783">
    <property type="entry name" value="GLUTAMATE SYNTHASE [NADPH] SMALL CHAIN"/>
    <property type="match status" value="1"/>
</dbReference>
<dbReference type="Gene3D" id="3.30.2070.10">
    <property type="entry name" value="Formate dehydrogenase/DMSO reductase"/>
    <property type="match status" value="1"/>
</dbReference>
<dbReference type="SUPFAM" id="SSF50692">
    <property type="entry name" value="ADC-like"/>
    <property type="match status" value="1"/>
</dbReference>
<gene>
    <name evidence="3" type="ORF">SAMN05216548_11211</name>
</gene>
<feature type="compositionally biased region" description="Basic and acidic residues" evidence="1">
    <location>
        <begin position="768"/>
        <end position="778"/>
    </location>
</feature>
<dbReference type="Gene3D" id="3.40.50.740">
    <property type="match status" value="1"/>
</dbReference>
<reference evidence="3 4" key="1">
    <citation type="submission" date="2016-10" db="EMBL/GenBank/DDBJ databases">
        <authorList>
            <person name="de Groot N.N."/>
        </authorList>
    </citation>
    <scope>NUCLEOTIDE SEQUENCE [LARGE SCALE GENOMIC DNA]</scope>
    <source>
        <strain evidence="3 4">A52C2</strain>
    </source>
</reference>
<dbReference type="CDD" id="cd02784">
    <property type="entry name" value="MopB_CT_PHLH"/>
    <property type="match status" value="1"/>
</dbReference>
<dbReference type="PROSITE" id="PS51257">
    <property type="entry name" value="PROKAR_LIPOPROTEIN"/>
    <property type="match status" value="1"/>
</dbReference>
<feature type="region of interest" description="Disordered" evidence="1">
    <location>
        <begin position="751"/>
        <end position="778"/>
    </location>
</feature>
<dbReference type="Gene3D" id="3.30.70.20">
    <property type="match status" value="2"/>
</dbReference>
<protein>
    <submittedName>
        <fullName evidence="3">Prokaryotic molybdopterin-containing oxidoreductase family, iron-sulfur binding subunit</fullName>
    </submittedName>
</protein>
<dbReference type="RefSeq" id="WP_346432148.1">
    <property type="nucleotide sequence ID" value="NZ_FOFG01000012.1"/>
</dbReference>
<dbReference type="InterPro" id="IPR009010">
    <property type="entry name" value="Asp_de-COase-like_dom_sf"/>
</dbReference>
<dbReference type="InterPro" id="IPR017896">
    <property type="entry name" value="4Fe4S_Fe-S-bd"/>
</dbReference>
<dbReference type="EMBL" id="FOFG01000012">
    <property type="protein sequence ID" value="SER14583.1"/>
    <property type="molecule type" value="Genomic_DNA"/>
</dbReference>
<feature type="domain" description="4Fe-4S ferredoxin-type" evidence="2">
    <location>
        <begin position="785"/>
        <end position="815"/>
    </location>
</feature>
<dbReference type="Gene3D" id="2.40.40.20">
    <property type="match status" value="1"/>
</dbReference>
<dbReference type="STRING" id="1855383.SAMN05216548_11211"/>
<keyword evidence="4" id="KW-1185">Reference proteome</keyword>
<dbReference type="AlphaFoldDB" id="A0A1H9LUP4"/>
<dbReference type="CDD" id="cd10551">
    <property type="entry name" value="PsrB"/>
    <property type="match status" value="1"/>
</dbReference>
<accession>A0A1H9LUP4</accession>
<feature type="domain" description="4Fe-4S ferredoxin-type" evidence="2">
    <location>
        <begin position="840"/>
        <end position="871"/>
    </location>
</feature>
<dbReference type="Gene3D" id="3.40.228.10">
    <property type="entry name" value="Dimethylsulfoxide Reductase, domain 2"/>
    <property type="match status" value="1"/>
</dbReference>
<evidence type="ECO:0000256" key="1">
    <source>
        <dbReference type="SAM" id="MobiDB-lite"/>
    </source>
</evidence>
<evidence type="ECO:0000259" key="2">
    <source>
        <dbReference type="PROSITE" id="PS51379"/>
    </source>
</evidence>
<dbReference type="Pfam" id="PF13247">
    <property type="entry name" value="Fer4_11"/>
    <property type="match status" value="1"/>
</dbReference>